<evidence type="ECO:0000313" key="2">
    <source>
        <dbReference type="EMBL" id="MDR7377177.1"/>
    </source>
</evidence>
<keyword evidence="1" id="KW-1133">Transmembrane helix</keyword>
<evidence type="ECO:0000256" key="1">
    <source>
        <dbReference type="SAM" id="Phobius"/>
    </source>
</evidence>
<keyword evidence="1" id="KW-0812">Transmembrane</keyword>
<proteinExistence type="predicted"/>
<dbReference type="RefSeq" id="WP_310372740.1">
    <property type="nucleotide sequence ID" value="NZ_JAVDXT010000002.1"/>
</dbReference>
<keyword evidence="3" id="KW-1185">Reference proteome</keyword>
<reference evidence="2 3" key="1">
    <citation type="submission" date="2023-07" db="EMBL/GenBank/DDBJ databases">
        <title>Sorghum-associated microbial communities from plants grown in Nebraska, USA.</title>
        <authorList>
            <person name="Schachtman D."/>
        </authorList>
    </citation>
    <scope>NUCLEOTIDE SEQUENCE [LARGE SCALE GENOMIC DNA]</scope>
    <source>
        <strain evidence="2 3">BE313</strain>
    </source>
</reference>
<keyword evidence="1" id="KW-0472">Membrane</keyword>
<feature type="transmembrane region" description="Helical" evidence="1">
    <location>
        <begin position="6"/>
        <end position="26"/>
    </location>
</feature>
<name>A0ABU2C7F6_9BURK</name>
<protein>
    <submittedName>
        <fullName evidence="2">Uncharacterized protein</fullName>
    </submittedName>
</protein>
<dbReference type="EMBL" id="JAVDXT010000002">
    <property type="protein sequence ID" value="MDR7377177.1"/>
    <property type="molecule type" value="Genomic_DNA"/>
</dbReference>
<organism evidence="2 3">
    <name type="scientific">Rhodoferax ferrireducens</name>
    <dbReference type="NCBI Taxonomy" id="192843"/>
    <lineage>
        <taxon>Bacteria</taxon>
        <taxon>Pseudomonadati</taxon>
        <taxon>Pseudomonadota</taxon>
        <taxon>Betaproteobacteria</taxon>
        <taxon>Burkholderiales</taxon>
        <taxon>Comamonadaceae</taxon>
        <taxon>Rhodoferax</taxon>
    </lineage>
</organism>
<gene>
    <name evidence="2" type="ORF">J2X19_001856</name>
</gene>
<accession>A0ABU2C7F6</accession>
<comment type="caution">
    <text evidence="2">The sequence shown here is derived from an EMBL/GenBank/DDBJ whole genome shotgun (WGS) entry which is preliminary data.</text>
</comment>
<evidence type="ECO:0000313" key="3">
    <source>
        <dbReference type="Proteomes" id="UP001180487"/>
    </source>
</evidence>
<sequence length="177" mass="20119">MNRDLPKWLQVVGIAVLVSLALLVFLNRHRMDVYGTYIRETSPAVTVRLAELSQDMDEAAVLKHFAGVPLRCVAQAPGADDLGERVCYAQVDKVDGDAALMLATFFNQGKLVRAMVQVPWWVHGTWLQRFNTQLGQPQRLGAMLRWKMPNGQLEFSRSRSWNPLEWNVILWTAQNSK</sequence>
<dbReference type="Proteomes" id="UP001180487">
    <property type="component" value="Unassembled WGS sequence"/>
</dbReference>